<dbReference type="GO" id="GO:0008270">
    <property type="term" value="F:zinc ion binding"/>
    <property type="evidence" value="ECO:0007669"/>
    <property type="project" value="UniProtKB-KW"/>
</dbReference>
<keyword evidence="6" id="KW-1185">Reference proteome</keyword>
<reference evidence="5 6" key="1">
    <citation type="journal article" date="2021" name="Nat. Plants">
        <title>The Taxus genome provides insights into paclitaxel biosynthesis.</title>
        <authorList>
            <person name="Xiong X."/>
            <person name="Gou J."/>
            <person name="Liao Q."/>
            <person name="Li Y."/>
            <person name="Zhou Q."/>
            <person name="Bi G."/>
            <person name="Li C."/>
            <person name="Du R."/>
            <person name="Wang X."/>
            <person name="Sun T."/>
            <person name="Guo L."/>
            <person name="Liang H."/>
            <person name="Lu P."/>
            <person name="Wu Y."/>
            <person name="Zhang Z."/>
            <person name="Ro D.K."/>
            <person name="Shang Y."/>
            <person name="Huang S."/>
            <person name="Yan J."/>
        </authorList>
    </citation>
    <scope>NUCLEOTIDE SEQUENCE [LARGE SCALE GENOMIC DNA]</scope>
    <source>
        <strain evidence="5">Ta-2019</strain>
    </source>
</reference>
<feature type="coiled-coil region" evidence="2">
    <location>
        <begin position="249"/>
        <end position="286"/>
    </location>
</feature>
<dbReference type="InterPro" id="IPR013083">
    <property type="entry name" value="Znf_RING/FYVE/PHD"/>
</dbReference>
<name>A0AA38LJ38_TAXCH</name>
<evidence type="ECO:0000256" key="3">
    <source>
        <dbReference type="SAM" id="MobiDB-lite"/>
    </source>
</evidence>
<accession>A0AA38LJ38</accession>
<evidence type="ECO:0000256" key="2">
    <source>
        <dbReference type="SAM" id="Coils"/>
    </source>
</evidence>
<dbReference type="Proteomes" id="UP000824469">
    <property type="component" value="Unassembled WGS sequence"/>
</dbReference>
<dbReference type="InterPro" id="IPR001841">
    <property type="entry name" value="Znf_RING"/>
</dbReference>
<dbReference type="Gene3D" id="3.30.40.10">
    <property type="entry name" value="Zinc/RING finger domain, C3HC4 (zinc finger)"/>
    <property type="match status" value="1"/>
</dbReference>
<dbReference type="SMART" id="SM00184">
    <property type="entry name" value="RING"/>
    <property type="match status" value="1"/>
</dbReference>
<dbReference type="Pfam" id="PF13639">
    <property type="entry name" value="zf-RING_2"/>
    <property type="match status" value="1"/>
</dbReference>
<dbReference type="EMBL" id="JAHRHJ020000002">
    <property type="protein sequence ID" value="KAH9325939.1"/>
    <property type="molecule type" value="Genomic_DNA"/>
</dbReference>
<dbReference type="AlphaFoldDB" id="A0AA38LJ38"/>
<keyword evidence="1" id="KW-0863">Zinc-finger</keyword>
<feature type="region of interest" description="Disordered" evidence="3">
    <location>
        <begin position="77"/>
        <end position="96"/>
    </location>
</feature>
<evidence type="ECO:0000313" key="6">
    <source>
        <dbReference type="Proteomes" id="UP000824469"/>
    </source>
</evidence>
<dbReference type="SUPFAM" id="SSF57850">
    <property type="entry name" value="RING/U-box"/>
    <property type="match status" value="1"/>
</dbReference>
<dbReference type="PROSITE" id="PS50089">
    <property type="entry name" value="ZF_RING_2"/>
    <property type="match status" value="1"/>
</dbReference>
<keyword evidence="2" id="KW-0175">Coiled coil</keyword>
<feature type="compositionally biased region" description="Basic and acidic residues" evidence="3">
    <location>
        <begin position="87"/>
        <end position="96"/>
    </location>
</feature>
<comment type="caution">
    <text evidence="5">The sequence shown here is derived from an EMBL/GenBank/DDBJ whole genome shotgun (WGS) entry which is preliminary data.</text>
</comment>
<feature type="non-terminal residue" evidence="5">
    <location>
        <position position="1"/>
    </location>
</feature>
<protein>
    <recommendedName>
        <fullName evidence="4">RING-type domain-containing protein</fullName>
    </recommendedName>
</protein>
<evidence type="ECO:0000259" key="4">
    <source>
        <dbReference type="PROSITE" id="PS50089"/>
    </source>
</evidence>
<proteinExistence type="predicted"/>
<dbReference type="PANTHER" id="PTHR47344">
    <property type="entry name" value="RING ZINC FINGER PROTEIN-RELATED"/>
    <property type="match status" value="1"/>
</dbReference>
<keyword evidence="1" id="KW-0479">Metal-binding</keyword>
<evidence type="ECO:0000256" key="1">
    <source>
        <dbReference type="PROSITE-ProRule" id="PRU00175"/>
    </source>
</evidence>
<dbReference type="OMA" id="NEINCTT"/>
<feature type="domain" description="RING-type" evidence="4">
    <location>
        <begin position="10"/>
        <end position="58"/>
    </location>
</feature>
<sequence>MGSESTKIICAICYEDVKPLVEDLQSVSLCGHVFHELCLQQWLEYCPRNKKASCPVCKHSCSDKDVHRLYFQSTSELTQQTRSQRSHAPDSENAEGLRETVKKLECQLVVAATRLETQQDHVKELCEQLSICQDRAQKADAARVKAFRDKNCSEMTLLRKQEELAKSTAECSRLLEKNLALAKELATHKLVTNLDLEEDQIVKLACVGRGSNTDDIIDTLRKSLVIRNKSYKELLEKCNQLGMSENHSIRKLEKAVERIKRLKATVQELERTLEEKENATIRSNAKSNVTLLKVVNSALNMSNALHISQDVGSKMPLNNVNFFSEKSHDHVSEIDLSAQKNGGPSIMQGPERLHGFGVGNVSIIRPDENVIDHKFHDTNQLFYGANKGEPGVQHTRPYPPSKCAIPGVPDIFENVFDPFLVLERADDNEINCTTDGSVNLSLNQEMAGELMGIIDNNSFLPIKREVGRAHFASTLTSEEPMPGGSIVSKGANGIAGKWCRQAKSALSSPGQDQKIPSSGTFIAVGANGRGGQIKVFKNPKQSL</sequence>
<organism evidence="5 6">
    <name type="scientific">Taxus chinensis</name>
    <name type="common">Chinese yew</name>
    <name type="synonym">Taxus wallichiana var. chinensis</name>
    <dbReference type="NCBI Taxonomy" id="29808"/>
    <lineage>
        <taxon>Eukaryota</taxon>
        <taxon>Viridiplantae</taxon>
        <taxon>Streptophyta</taxon>
        <taxon>Embryophyta</taxon>
        <taxon>Tracheophyta</taxon>
        <taxon>Spermatophyta</taxon>
        <taxon>Pinopsida</taxon>
        <taxon>Pinidae</taxon>
        <taxon>Conifers II</taxon>
        <taxon>Cupressales</taxon>
        <taxon>Taxaceae</taxon>
        <taxon>Taxus</taxon>
    </lineage>
</organism>
<keyword evidence="1" id="KW-0862">Zinc</keyword>
<dbReference type="PANTHER" id="PTHR47344:SF1">
    <property type="entry name" value="RING ZINC FINGER PROTEIN-RELATED"/>
    <property type="match status" value="1"/>
</dbReference>
<evidence type="ECO:0000313" key="5">
    <source>
        <dbReference type="EMBL" id="KAH9325939.1"/>
    </source>
</evidence>
<gene>
    <name evidence="5" type="ORF">KI387_006117</name>
</gene>